<dbReference type="InterPro" id="IPR017937">
    <property type="entry name" value="Thioredoxin_CS"/>
</dbReference>
<evidence type="ECO:0000313" key="3">
    <source>
        <dbReference type="Proteomes" id="UP000642107"/>
    </source>
</evidence>
<dbReference type="EMBL" id="JACZDF010000001">
    <property type="protein sequence ID" value="MBD9698347.1"/>
    <property type="molecule type" value="Genomic_DNA"/>
</dbReference>
<dbReference type="NCBIfam" id="TIGR02200">
    <property type="entry name" value="GlrX_actino"/>
    <property type="match status" value="1"/>
</dbReference>
<dbReference type="PROSITE" id="PS00194">
    <property type="entry name" value="THIOREDOXIN_1"/>
    <property type="match status" value="1"/>
</dbReference>
<dbReference type="InterPro" id="IPR011915">
    <property type="entry name" value="GlrX_actino"/>
</dbReference>
<gene>
    <name evidence="2" type="ORF">IGS67_02410</name>
</gene>
<comment type="caution">
    <text evidence="2">The sequence shown here is derived from an EMBL/GenBank/DDBJ whole genome shotgun (WGS) entry which is preliminary data.</text>
</comment>
<evidence type="ECO:0000313" key="2">
    <source>
        <dbReference type="EMBL" id="MBD9698347.1"/>
    </source>
</evidence>
<dbReference type="CDD" id="cd02976">
    <property type="entry name" value="NrdH"/>
    <property type="match status" value="1"/>
</dbReference>
<dbReference type="SUPFAM" id="SSF52833">
    <property type="entry name" value="Thioredoxin-like"/>
    <property type="match status" value="1"/>
</dbReference>
<organism evidence="2 3">
    <name type="scientific">Flavimobilis rhizosphaerae</name>
    <dbReference type="NCBI Taxonomy" id="2775421"/>
    <lineage>
        <taxon>Bacteria</taxon>
        <taxon>Bacillati</taxon>
        <taxon>Actinomycetota</taxon>
        <taxon>Actinomycetes</taxon>
        <taxon>Micrococcales</taxon>
        <taxon>Jonesiaceae</taxon>
        <taxon>Flavimobilis</taxon>
    </lineage>
</organism>
<keyword evidence="3" id="KW-1185">Reference proteome</keyword>
<reference evidence="2 3" key="1">
    <citation type="submission" date="2020-09" db="EMBL/GenBank/DDBJ databases">
        <title>Flavimobilis rhizosphaerae sp. nov., isolated from rhizosphere soil of Spartina alterniflora.</title>
        <authorList>
            <person name="Hanqin C."/>
        </authorList>
    </citation>
    <scope>NUCLEOTIDE SEQUENCE [LARGE SCALE GENOMIC DNA]</scope>
    <source>
        <strain evidence="2 3">GY 10621</strain>
    </source>
</reference>
<dbReference type="PROSITE" id="PS51354">
    <property type="entry name" value="GLUTAREDOXIN_2"/>
    <property type="match status" value="1"/>
</dbReference>
<proteinExistence type="predicted"/>
<dbReference type="Gene3D" id="3.40.30.10">
    <property type="entry name" value="Glutaredoxin"/>
    <property type="match status" value="1"/>
</dbReference>
<accession>A0ABR9DMI2</accession>
<evidence type="ECO:0000259" key="1">
    <source>
        <dbReference type="Pfam" id="PF00462"/>
    </source>
</evidence>
<name>A0ABR9DMI2_9MICO</name>
<sequence>MLRQGHVARCPYRRLRVRRSRRRPVTLAAPHVPEAGSVVMYSTTWCGYCTRLKAQLDSAGIGYTEVNIEEVPGTTDYVASVNGGDWVVPTVVFPDGTSATNPSLAQVKARLA</sequence>
<dbReference type="InterPro" id="IPR002109">
    <property type="entry name" value="Glutaredoxin"/>
</dbReference>
<protein>
    <submittedName>
        <fullName evidence="2">Mycoredoxin</fullName>
    </submittedName>
</protein>
<dbReference type="Proteomes" id="UP000642107">
    <property type="component" value="Unassembled WGS sequence"/>
</dbReference>
<dbReference type="InterPro" id="IPR036249">
    <property type="entry name" value="Thioredoxin-like_sf"/>
</dbReference>
<feature type="domain" description="Glutaredoxin" evidence="1">
    <location>
        <begin position="38"/>
        <end position="93"/>
    </location>
</feature>
<dbReference type="Pfam" id="PF00462">
    <property type="entry name" value="Glutaredoxin"/>
    <property type="match status" value="1"/>
</dbReference>